<evidence type="ECO:0000313" key="1">
    <source>
        <dbReference type="EMBL" id="MCH86784.1"/>
    </source>
</evidence>
<reference evidence="1 2" key="1">
    <citation type="journal article" date="2018" name="Front. Plant Sci.">
        <title>Red Clover (Trifolium pratense) and Zigzag Clover (T. medium) - A Picture of Genomic Similarities and Differences.</title>
        <authorList>
            <person name="Dluhosova J."/>
            <person name="Istvanek J."/>
            <person name="Nedelnik J."/>
            <person name="Repkova J."/>
        </authorList>
    </citation>
    <scope>NUCLEOTIDE SEQUENCE [LARGE SCALE GENOMIC DNA]</scope>
    <source>
        <strain evidence="2">cv. 10/8</strain>
        <tissue evidence="1">Leaf</tissue>
    </source>
</reference>
<organism evidence="1 2">
    <name type="scientific">Trifolium medium</name>
    <dbReference type="NCBI Taxonomy" id="97028"/>
    <lineage>
        <taxon>Eukaryota</taxon>
        <taxon>Viridiplantae</taxon>
        <taxon>Streptophyta</taxon>
        <taxon>Embryophyta</taxon>
        <taxon>Tracheophyta</taxon>
        <taxon>Spermatophyta</taxon>
        <taxon>Magnoliopsida</taxon>
        <taxon>eudicotyledons</taxon>
        <taxon>Gunneridae</taxon>
        <taxon>Pentapetalae</taxon>
        <taxon>rosids</taxon>
        <taxon>fabids</taxon>
        <taxon>Fabales</taxon>
        <taxon>Fabaceae</taxon>
        <taxon>Papilionoideae</taxon>
        <taxon>50 kb inversion clade</taxon>
        <taxon>NPAAA clade</taxon>
        <taxon>Hologalegina</taxon>
        <taxon>IRL clade</taxon>
        <taxon>Trifolieae</taxon>
        <taxon>Trifolium</taxon>
    </lineage>
</organism>
<dbReference type="InterPro" id="IPR036561">
    <property type="entry name" value="MAM33_sf"/>
</dbReference>
<dbReference type="InterPro" id="IPR003428">
    <property type="entry name" value="MAM33"/>
</dbReference>
<accession>A0A392MKJ4</accession>
<dbReference type="PANTHER" id="PTHR10826">
    <property type="entry name" value="COMPLEMENT COMPONENT 1"/>
    <property type="match status" value="1"/>
</dbReference>
<dbReference type="AlphaFoldDB" id="A0A392MKJ4"/>
<dbReference type="Gene3D" id="3.10.280.10">
    <property type="entry name" value="Mitochondrial glycoprotein"/>
    <property type="match status" value="1"/>
</dbReference>
<dbReference type="PANTHER" id="PTHR10826:SF36">
    <property type="entry name" value="OS08G0439900 PROTEIN"/>
    <property type="match status" value="1"/>
</dbReference>
<dbReference type="SUPFAM" id="SSF54529">
    <property type="entry name" value="Mitochondrial glycoprotein MAM33-like"/>
    <property type="match status" value="1"/>
</dbReference>
<dbReference type="GO" id="GO:0005759">
    <property type="term" value="C:mitochondrial matrix"/>
    <property type="evidence" value="ECO:0007669"/>
    <property type="project" value="InterPro"/>
</dbReference>
<dbReference type="EMBL" id="LXQA010010946">
    <property type="protein sequence ID" value="MCH86784.1"/>
    <property type="molecule type" value="Genomic_DNA"/>
</dbReference>
<gene>
    <name evidence="1" type="ORF">A2U01_0007644</name>
</gene>
<proteinExistence type="predicted"/>
<dbReference type="Pfam" id="PF02330">
    <property type="entry name" value="MAM33"/>
    <property type="match status" value="1"/>
</dbReference>
<comment type="caution">
    <text evidence="1">The sequence shown here is derived from an EMBL/GenBank/DDBJ whole genome shotgun (WGS) entry which is preliminary data.</text>
</comment>
<name>A0A392MKJ4_9FABA</name>
<dbReference type="Proteomes" id="UP000265520">
    <property type="component" value="Unassembled WGS sequence"/>
</dbReference>
<sequence length="181" mass="20567">MKLRSSELTWDMDADRLLQPTNKFGSFLVDGRPGDRWITLKRQFADENIKVEVTMFDGAVPAPKASGGVANADDVQLHITLIVNISKGDGSVLEIMCSAWPDAIVIKRLFIRANKKMTAEPYAGPDFEELDDALQESLYDFLEARGINDDLAKYLHQYMKHKDKTELIGWMEKVKSFIERK</sequence>
<keyword evidence="2" id="KW-1185">Reference proteome</keyword>
<evidence type="ECO:0000313" key="2">
    <source>
        <dbReference type="Proteomes" id="UP000265520"/>
    </source>
</evidence>
<protein>
    <submittedName>
        <fullName evidence="1">Mitochondrial acidic protein MAM33</fullName>
    </submittedName>
</protein>